<organism evidence="5 6">
    <name type="scientific">Tectimicrobiota bacterium</name>
    <dbReference type="NCBI Taxonomy" id="2528274"/>
    <lineage>
        <taxon>Bacteria</taxon>
        <taxon>Pseudomonadati</taxon>
        <taxon>Nitrospinota/Tectimicrobiota group</taxon>
        <taxon>Candidatus Tectimicrobiota</taxon>
    </lineage>
</organism>
<dbReference type="AlphaFoldDB" id="A0A932M142"/>
<accession>A0A932M142</accession>
<name>A0A932M142_UNCTE</name>
<dbReference type="FunFam" id="3.40.50.300:FF:000042">
    <property type="entry name" value="Maltose/maltodextrin ABC transporter, ATP-binding protein"/>
    <property type="match status" value="1"/>
</dbReference>
<dbReference type="PROSITE" id="PS50893">
    <property type="entry name" value="ABC_TRANSPORTER_2"/>
    <property type="match status" value="1"/>
</dbReference>
<evidence type="ECO:0000256" key="2">
    <source>
        <dbReference type="ARBA" id="ARBA00022741"/>
    </source>
</evidence>
<dbReference type="Pfam" id="PF08402">
    <property type="entry name" value="TOBE_2"/>
    <property type="match status" value="1"/>
</dbReference>
<dbReference type="GO" id="GO:0005524">
    <property type="term" value="F:ATP binding"/>
    <property type="evidence" value="ECO:0007669"/>
    <property type="project" value="UniProtKB-KW"/>
</dbReference>
<keyword evidence="3 5" id="KW-0067">ATP-binding</keyword>
<dbReference type="Proteomes" id="UP000741360">
    <property type="component" value="Unassembled WGS sequence"/>
</dbReference>
<dbReference type="GO" id="GO:0055052">
    <property type="term" value="C:ATP-binding cassette (ABC) transporter complex, substrate-binding subunit-containing"/>
    <property type="evidence" value="ECO:0007669"/>
    <property type="project" value="TreeGrafter"/>
</dbReference>
<keyword evidence="2" id="KW-0547">Nucleotide-binding</keyword>
<reference evidence="5" key="1">
    <citation type="submission" date="2020-07" db="EMBL/GenBank/DDBJ databases">
        <title>Huge and variable diversity of episymbiotic CPR bacteria and DPANN archaea in groundwater ecosystems.</title>
        <authorList>
            <person name="He C.Y."/>
            <person name="Keren R."/>
            <person name="Whittaker M."/>
            <person name="Farag I.F."/>
            <person name="Doudna J."/>
            <person name="Cate J.H.D."/>
            <person name="Banfield J.F."/>
        </authorList>
    </citation>
    <scope>NUCLEOTIDE SEQUENCE</scope>
    <source>
        <strain evidence="5">NC_groundwater_717_Ag_S-0.2um_59_8</strain>
    </source>
</reference>
<sequence length="368" mass="40423">MVKVRGLVKRYEVESGDVQAVRGVDFEVPQGKFFTLLGPSGCGKTTTLRSVAGLEMIDEGEIEIDGQVVSSVRRGVFVRPHQRDIGMVFQSYAIWPHMSVFENVAFPLTQMKERPSKRVIREKVHRALSLVHLDGLEERPAPQLSGGQQQRLALARAIVREPKVLLLDEPLSNLDAQLRAEMRFELKSLVKRLGITTLYVTHDQLEALTMSDQVAVMHGGKIIQVSSPRDLYRKPKNRFVAGFIGTSNFWEGQVLSVGGPGEAAVVDVGVGRLRCVLPEGLGLGSAVVLAVRAEHFEVSLREPEGAVNVLRGKVSNLLFLGETLDCQVEVEGRLIQVKAPAALALEDGAEVYLRVPPEHCIAVESVQE</sequence>
<dbReference type="GO" id="GO:0140359">
    <property type="term" value="F:ABC-type transporter activity"/>
    <property type="evidence" value="ECO:0007669"/>
    <property type="project" value="UniProtKB-ARBA"/>
</dbReference>
<dbReference type="GO" id="GO:0016887">
    <property type="term" value="F:ATP hydrolysis activity"/>
    <property type="evidence" value="ECO:0007669"/>
    <property type="project" value="InterPro"/>
</dbReference>
<dbReference type="InterPro" id="IPR008995">
    <property type="entry name" value="Mo/tungstate-bd_C_term_dom"/>
</dbReference>
<dbReference type="InterPro" id="IPR017871">
    <property type="entry name" value="ABC_transporter-like_CS"/>
</dbReference>
<evidence type="ECO:0000313" key="6">
    <source>
        <dbReference type="Proteomes" id="UP000741360"/>
    </source>
</evidence>
<evidence type="ECO:0000256" key="1">
    <source>
        <dbReference type="ARBA" id="ARBA00022448"/>
    </source>
</evidence>
<dbReference type="Pfam" id="PF00005">
    <property type="entry name" value="ABC_tran"/>
    <property type="match status" value="1"/>
</dbReference>
<evidence type="ECO:0000313" key="5">
    <source>
        <dbReference type="EMBL" id="MBI3015668.1"/>
    </source>
</evidence>
<gene>
    <name evidence="5" type="ORF">HYY65_11565</name>
</gene>
<dbReference type="Gene3D" id="3.40.50.300">
    <property type="entry name" value="P-loop containing nucleotide triphosphate hydrolases"/>
    <property type="match status" value="1"/>
</dbReference>
<dbReference type="SUPFAM" id="SSF52540">
    <property type="entry name" value="P-loop containing nucleoside triphosphate hydrolases"/>
    <property type="match status" value="1"/>
</dbReference>
<feature type="domain" description="ABC transporter" evidence="4">
    <location>
        <begin position="2"/>
        <end position="244"/>
    </location>
</feature>
<dbReference type="EMBL" id="JACPSX010000219">
    <property type="protein sequence ID" value="MBI3015668.1"/>
    <property type="molecule type" value="Genomic_DNA"/>
</dbReference>
<dbReference type="InterPro" id="IPR027417">
    <property type="entry name" value="P-loop_NTPase"/>
</dbReference>
<dbReference type="SUPFAM" id="SSF50331">
    <property type="entry name" value="MOP-like"/>
    <property type="match status" value="1"/>
</dbReference>
<dbReference type="PANTHER" id="PTHR43875">
    <property type="entry name" value="MALTODEXTRIN IMPORT ATP-BINDING PROTEIN MSMX"/>
    <property type="match status" value="1"/>
</dbReference>
<evidence type="ECO:0000259" key="4">
    <source>
        <dbReference type="PROSITE" id="PS50893"/>
    </source>
</evidence>
<dbReference type="InterPro" id="IPR013611">
    <property type="entry name" value="Transp-assoc_OB_typ2"/>
</dbReference>
<keyword evidence="1" id="KW-0813">Transport</keyword>
<dbReference type="Gene3D" id="2.40.50.100">
    <property type="match status" value="1"/>
</dbReference>
<dbReference type="PANTHER" id="PTHR43875:SF1">
    <property type="entry name" value="OSMOPROTECTIVE COMPOUNDS UPTAKE ATP-BINDING PROTEIN GGTA"/>
    <property type="match status" value="1"/>
</dbReference>
<dbReference type="InterPro" id="IPR047641">
    <property type="entry name" value="ABC_transpr_MalK/UgpC-like"/>
</dbReference>
<comment type="caution">
    <text evidence="5">The sequence shown here is derived from an EMBL/GenBank/DDBJ whole genome shotgun (WGS) entry which is preliminary data.</text>
</comment>
<evidence type="ECO:0000256" key="3">
    <source>
        <dbReference type="ARBA" id="ARBA00022840"/>
    </source>
</evidence>
<dbReference type="SMART" id="SM00382">
    <property type="entry name" value="AAA"/>
    <property type="match status" value="1"/>
</dbReference>
<protein>
    <submittedName>
        <fullName evidence="5">ABC transporter ATP-binding protein</fullName>
    </submittedName>
</protein>
<dbReference type="InterPro" id="IPR003439">
    <property type="entry name" value="ABC_transporter-like_ATP-bd"/>
</dbReference>
<dbReference type="InterPro" id="IPR003593">
    <property type="entry name" value="AAA+_ATPase"/>
</dbReference>
<proteinExistence type="predicted"/>
<dbReference type="PROSITE" id="PS00211">
    <property type="entry name" value="ABC_TRANSPORTER_1"/>
    <property type="match status" value="1"/>
</dbReference>